<sequence length="303" mass="32683">MRRRAFLQLGGAFAITLPCALLSPVRAQDAAAAPELFQRITIIGASVSAGFCTDEFIGGPRTPEFRLANFFNEALTCEHRPVVSHARKTLFLGARDSLEKQVNEALKANPSLVVALDSLFWFCYGRDLTPPQRLELFEFGLKQLDRMSAPLIVGDLPDARHAAGGILGVDEIPPADVLAKCNERLKAWAATRKNVSLFPFAAMMKAAITGETLDLGGRVWEKGTARALLQRDMLHPSHLGLAAVTVAALDSAGASAKPAIPRSNYRRDLDSLTKDAVELGKKQSREAAERASNASKPEAAPAQ</sequence>
<accession>A0A858RDE7</accession>
<evidence type="ECO:0000256" key="1">
    <source>
        <dbReference type="SAM" id="MobiDB-lite"/>
    </source>
</evidence>
<dbReference type="Proteomes" id="UP000501812">
    <property type="component" value="Chromosome"/>
</dbReference>
<keyword evidence="2" id="KW-0732">Signal</keyword>
<evidence type="ECO:0000313" key="3">
    <source>
        <dbReference type="EMBL" id="QJE94725.1"/>
    </source>
</evidence>
<organism evidence="3 4">
    <name type="scientific">Luteolibacter luteus</name>
    <dbReference type="NCBI Taxonomy" id="2728835"/>
    <lineage>
        <taxon>Bacteria</taxon>
        <taxon>Pseudomonadati</taxon>
        <taxon>Verrucomicrobiota</taxon>
        <taxon>Verrucomicrobiia</taxon>
        <taxon>Verrucomicrobiales</taxon>
        <taxon>Verrucomicrobiaceae</taxon>
        <taxon>Luteolibacter</taxon>
    </lineage>
</organism>
<gene>
    <name evidence="3" type="ORF">HHL09_02660</name>
</gene>
<feature type="signal peptide" evidence="2">
    <location>
        <begin position="1"/>
        <end position="27"/>
    </location>
</feature>
<dbReference type="KEGG" id="luo:HHL09_02660"/>
<evidence type="ECO:0008006" key="5">
    <source>
        <dbReference type="Google" id="ProtNLM"/>
    </source>
</evidence>
<reference evidence="3 4" key="1">
    <citation type="submission" date="2020-04" db="EMBL/GenBank/DDBJ databases">
        <title>Luteolibacter sp. G-1-1-1 isolated from soil.</title>
        <authorList>
            <person name="Dahal R.H."/>
        </authorList>
    </citation>
    <scope>NUCLEOTIDE SEQUENCE [LARGE SCALE GENOMIC DNA]</scope>
    <source>
        <strain evidence="3 4">G-1-1-1</strain>
    </source>
</reference>
<keyword evidence="4" id="KW-1185">Reference proteome</keyword>
<dbReference type="EMBL" id="CP051774">
    <property type="protein sequence ID" value="QJE94725.1"/>
    <property type="molecule type" value="Genomic_DNA"/>
</dbReference>
<name>A0A858RDE7_9BACT</name>
<feature type="region of interest" description="Disordered" evidence="1">
    <location>
        <begin position="276"/>
        <end position="303"/>
    </location>
</feature>
<protein>
    <recommendedName>
        <fullName evidence="5">SGNH/GDSL hydrolase family protein</fullName>
    </recommendedName>
</protein>
<dbReference type="AlphaFoldDB" id="A0A858RDE7"/>
<feature type="compositionally biased region" description="Basic and acidic residues" evidence="1">
    <location>
        <begin position="276"/>
        <end position="289"/>
    </location>
</feature>
<proteinExistence type="predicted"/>
<evidence type="ECO:0000256" key="2">
    <source>
        <dbReference type="SAM" id="SignalP"/>
    </source>
</evidence>
<feature type="chain" id="PRO_5032754774" description="SGNH/GDSL hydrolase family protein" evidence="2">
    <location>
        <begin position="28"/>
        <end position="303"/>
    </location>
</feature>
<evidence type="ECO:0000313" key="4">
    <source>
        <dbReference type="Proteomes" id="UP000501812"/>
    </source>
</evidence>
<dbReference type="RefSeq" id="WP_169452946.1">
    <property type="nucleotide sequence ID" value="NZ_CP051774.1"/>
</dbReference>
<dbReference type="SUPFAM" id="SSF52266">
    <property type="entry name" value="SGNH hydrolase"/>
    <property type="match status" value="1"/>
</dbReference>